<evidence type="ECO:0000313" key="2">
    <source>
        <dbReference type="EMBL" id="GDY68522.1"/>
    </source>
</evidence>
<evidence type="ECO:0000313" key="5">
    <source>
        <dbReference type="Proteomes" id="UP000302139"/>
    </source>
</evidence>
<dbReference type="EMBL" id="BJHX01000001">
    <property type="protein sequence ID" value="GDY68522.1"/>
    <property type="molecule type" value="Genomic_DNA"/>
</dbReference>
<comment type="caution">
    <text evidence="3">The sequence shown here is derived from an EMBL/GenBank/DDBJ whole genome shotgun (WGS) entry which is preliminary data.</text>
</comment>
<accession>A0A4D4MGC5</accession>
<organism evidence="3 4">
    <name type="scientific">Streptomyces avermitilis</name>
    <dbReference type="NCBI Taxonomy" id="33903"/>
    <lineage>
        <taxon>Bacteria</taxon>
        <taxon>Bacillati</taxon>
        <taxon>Actinomycetota</taxon>
        <taxon>Actinomycetes</taxon>
        <taxon>Kitasatosporales</taxon>
        <taxon>Streptomycetaceae</taxon>
        <taxon>Streptomyces</taxon>
    </lineage>
</organism>
<protein>
    <submittedName>
        <fullName evidence="3">Uncharacterized protein</fullName>
    </submittedName>
</protein>
<evidence type="ECO:0000313" key="4">
    <source>
        <dbReference type="Proteomes" id="UP000299211"/>
    </source>
</evidence>
<dbReference type="EMBL" id="BJHY01000001">
    <property type="protein sequence ID" value="GDY71101.1"/>
    <property type="molecule type" value="Genomic_DNA"/>
</dbReference>
<name>A0A4D4MGC5_STRAX</name>
<evidence type="ECO:0000313" key="3">
    <source>
        <dbReference type="EMBL" id="GDY71101.1"/>
    </source>
</evidence>
<evidence type="ECO:0000256" key="1">
    <source>
        <dbReference type="SAM" id="MobiDB-lite"/>
    </source>
</evidence>
<reference evidence="3 4" key="1">
    <citation type="submission" date="2019-04" db="EMBL/GenBank/DDBJ databases">
        <title>Draft genome sequences of Streptomyces avermitilis ATCC 31267.</title>
        <authorList>
            <person name="Komaki H."/>
            <person name="Tamura T."/>
            <person name="Hosoyama A."/>
        </authorList>
    </citation>
    <scope>NUCLEOTIDE SEQUENCE [LARGE SCALE GENOMIC DNA]</scope>
    <source>
        <strain evidence="3 4">ATCC 31267</strain>
    </source>
</reference>
<feature type="compositionally biased region" description="Basic and acidic residues" evidence="1">
    <location>
        <begin position="1"/>
        <end position="17"/>
    </location>
</feature>
<gene>
    <name evidence="2" type="ORF">SAV14893_079150</name>
    <name evidence="3" type="ORF">SAV31267_005860</name>
</gene>
<proteinExistence type="predicted"/>
<dbReference type="Proteomes" id="UP000299211">
    <property type="component" value="Unassembled WGS sequence"/>
</dbReference>
<reference evidence="2 5" key="2">
    <citation type="submission" date="2019-04" db="EMBL/GenBank/DDBJ databases">
        <title>Draft genome sequences of Streptomyces avermitilis NBRC 14893.</title>
        <authorList>
            <person name="Komaki H."/>
            <person name="Tamura T."/>
            <person name="Hosoyama A."/>
        </authorList>
    </citation>
    <scope>NUCLEOTIDE SEQUENCE [LARGE SCALE GENOMIC DNA]</scope>
    <source>
        <strain evidence="2 5">NBRC 14893</strain>
    </source>
</reference>
<feature type="region of interest" description="Disordered" evidence="1">
    <location>
        <begin position="1"/>
        <end position="22"/>
    </location>
</feature>
<dbReference type="AlphaFoldDB" id="A0A4D4MGC5"/>
<sequence>MVGPDAERVERGRHDDPALEPARQLTDAVRELADIATAVRCEILTVEVADAFRPRYVPPSGRDGQ</sequence>
<dbReference type="Proteomes" id="UP000302139">
    <property type="component" value="Unassembled WGS sequence"/>
</dbReference>